<proteinExistence type="predicted"/>
<gene>
    <name evidence="1" type="ORF">EV677_0191</name>
</gene>
<evidence type="ECO:0000313" key="1">
    <source>
        <dbReference type="EMBL" id="TDN93661.1"/>
    </source>
</evidence>
<evidence type="ECO:0000313" key="2">
    <source>
        <dbReference type="Proteomes" id="UP000294737"/>
    </source>
</evidence>
<dbReference type="EMBL" id="SNWF01000004">
    <property type="protein sequence ID" value="TDN93661.1"/>
    <property type="molecule type" value="Genomic_DNA"/>
</dbReference>
<accession>A0A4R6GFJ1</accession>
<comment type="caution">
    <text evidence="1">The sequence shown here is derived from an EMBL/GenBank/DDBJ whole genome shotgun (WGS) entry which is preliminary data.</text>
</comment>
<sequence length="133" mass="15153">MPCASTAFDKVTMNKIEAIKLVNQDLHANLLNERNTIWSTIVPYAGDEGWWLNIPLSGFRQEQHFLLCSERAKVIRHIRIKANTILSPATRFRSKDQTADVFISAKNAKRLVDSLPGGSKFSFDKYVFGEYSF</sequence>
<keyword evidence="2" id="KW-1185">Reference proteome</keyword>
<organism evidence="1 2">
    <name type="scientific">Herminiimonas fonticola</name>
    <dbReference type="NCBI Taxonomy" id="303380"/>
    <lineage>
        <taxon>Bacteria</taxon>
        <taxon>Pseudomonadati</taxon>
        <taxon>Pseudomonadota</taxon>
        <taxon>Betaproteobacteria</taxon>
        <taxon>Burkholderiales</taxon>
        <taxon>Oxalobacteraceae</taxon>
        <taxon>Herminiimonas</taxon>
    </lineage>
</organism>
<name>A0A4R6GFJ1_9BURK</name>
<reference evidence="1 2" key="1">
    <citation type="submission" date="2019-03" db="EMBL/GenBank/DDBJ databases">
        <title>Genomic Encyclopedia of Type Strains, Phase IV (KMG-IV): sequencing the most valuable type-strain genomes for metagenomic binning, comparative biology and taxonomic classification.</title>
        <authorList>
            <person name="Goeker M."/>
        </authorList>
    </citation>
    <scope>NUCLEOTIDE SEQUENCE [LARGE SCALE GENOMIC DNA]</scope>
    <source>
        <strain evidence="1 2">DSM 18555</strain>
    </source>
</reference>
<dbReference type="Proteomes" id="UP000294737">
    <property type="component" value="Unassembled WGS sequence"/>
</dbReference>
<dbReference type="AlphaFoldDB" id="A0A4R6GFJ1"/>
<protein>
    <submittedName>
        <fullName evidence="1">Uncharacterized protein</fullName>
    </submittedName>
</protein>